<proteinExistence type="predicted"/>
<organism evidence="1 2">
    <name type="scientific">Digitaria exilis</name>
    <dbReference type="NCBI Taxonomy" id="1010633"/>
    <lineage>
        <taxon>Eukaryota</taxon>
        <taxon>Viridiplantae</taxon>
        <taxon>Streptophyta</taxon>
        <taxon>Embryophyta</taxon>
        <taxon>Tracheophyta</taxon>
        <taxon>Spermatophyta</taxon>
        <taxon>Magnoliopsida</taxon>
        <taxon>Liliopsida</taxon>
        <taxon>Poales</taxon>
        <taxon>Poaceae</taxon>
        <taxon>PACMAD clade</taxon>
        <taxon>Panicoideae</taxon>
        <taxon>Panicodae</taxon>
        <taxon>Paniceae</taxon>
        <taxon>Anthephorinae</taxon>
        <taxon>Digitaria</taxon>
    </lineage>
</organism>
<reference evidence="1" key="1">
    <citation type="submission" date="2020-07" db="EMBL/GenBank/DDBJ databases">
        <title>Genome sequence and genetic diversity analysis of an under-domesticated orphan crop, white fonio (Digitaria exilis).</title>
        <authorList>
            <person name="Bennetzen J.L."/>
            <person name="Chen S."/>
            <person name="Ma X."/>
            <person name="Wang X."/>
            <person name="Yssel A.E.J."/>
            <person name="Chaluvadi S.R."/>
            <person name="Johnson M."/>
            <person name="Gangashetty P."/>
            <person name="Hamidou F."/>
            <person name="Sanogo M.D."/>
            <person name="Zwaenepoel A."/>
            <person name="Wallace J."/>
            <person name="Van De Peer Y."/>
            <person name="Van Deynze A."/>
        </authorList>
    </citation>
    <scope>NUCLEOTIDE SEQUENCE</scope>
    <source>
        <tissue evidence="1">Leaves</tissue>
    </source>
</reference>
<dbReference type="Proteomes" id="UP000636709">
    <property type="component" value="Unassembled WGS sequence"/>
</dbReference>
<name>A0A835EA97_9POAL</name>
<comment type="caution">
    <text evidence="1">The sequence shown here is derived from an EMBL/GenBank/DDBJ whole genome shotgun (WGS) entry which is preliminary data.</text>
</comment>
<gene>
    <name evidence="1" type="ORF">HU200_051653</name>
</gene>
<protein>
    <submittedName>
        <fullName evidence="1">Uncharacterized protein</fullName>
    </submittedName>
</protein>
<dbReference type="AlphaFoldDB" id="A0A835EA97"/>
<keyword evidence="2" id="KW-1185">Reference proteome</keyword>
<evidence type="ECO:0000313" key="2">
    <source>
        <dbReference type="Proteomes" id="UP000636709"/>
    </source>
</evidence>
<accession>A0A835EA97</accession>
<evidence type="ECO:0000313" key="1">
    <source>
        <dbReference type="EMBL" id="KAF8669315.1"/>
    </source>
</evidence>
<dbReference type="EMBL" id="JACEFO010002272">
    <property type="protein sequence ID" value="KAF8669315.1"/>
    <property type="molecule type" value="Genomic_DNA"/>
</dbReference>
<sequence length="98" mass="10364">MDLCFGWVSHYTPGWPATVCIDNDLDGASWRNPPCGTGWSSAGGLACQKSSHDTQFEAACRASVPATSRSCLSSVSTGLLLPAATLRGLPVLWPFHLV</sequence>